<evidence type="ECO:0000256" key="18">
    <source>
        <dbReference type="ARBA" id="ARBA00022953"/>
    </source>
</evidence>
<dbReference type="GO" id="GO:0030430">
    <property type="term" value="C:host cell cytoplasm"/>
    <property type="evidence" value="ECO:0007669"/>
    <property type="project" value="UniProtKB-SubCell"/>
</dbReference>
<evidence type="ECO:0000256" key="16">
    <source>
        <dbReference type="ARBA" id="ARBA00022844"/>
    </source>
</evidence>
<protein>
    <recommendedName>
        <fullName evidence="4">Genome polyprotein</fullName>
    </recommendedName>
</protein>
<keyword evidence="15" id="KW-0067">ATP-binding</keyword>
<sequence length="2920" mass="331858">MAMNNEIKSYDVEAPRSESNVEQKEYEWPVKTEYFCHCNGDYEGVECKPSLHQKIWEMYCAKEGCRQVNCRDRHFCFHELGAPDELDVEAIEEEYRLWIDDQQPQKKLTRVQEESAAHNIVWRAYDDAVEPLVKRFVNQGRLPFCKRSTRTRTMTSRRGTNFEVYYDDLSLYAGNDKLADDECINVYDPMSSDDRKTKNFTYGQMEGARKVLMKALQPEVDQMKKSKRKLKAIKSFLFTRSFSFLSTIQDEMSGYAEEMRKHFEEEEEPPVAHGSTQSIVESSMTEEFHFQPIPQAAAVGVHEPIELSTPEEVLIEQPVAVIAEVGVHEPEKPLLEQRTVVKKPVDYYAYDEAKHFEKEPYHLTYDYSKKLIRGARRIKEILQGSNYYDNEMWYHPEDSEDEEHEDIEDCMCEDCVVEFVYRNPKVLNSSYSAKPAPYHRYLVNDQSYVEFEEEPVAQADVQNDVSKEENTTFTDQRSTVMDDGYVTSQIEPNMKGLSMQEDQWHVREIMKKPIPFYNGDWTTSQNQGTILKQWDLPGDTLLGPHYNQAATFVYWRGHPTIRFQINGTKFHSGRLIAAFIPAFQFSQYDDKLYNLDTLLSLPHVILDAGFSNSGVINLPFVHMNTYFNTVQGERGWQSLGRLVLAVFNRLGSATTSSQSIGVTGWVSYDNCELHQPCFAHDVKLPKAGSGAPVAQAAVEGLVKSVLPMVTDLVAPGMNTLGSVVGGASDCDKPTDPVEISRWVPNAVSSLAFGEGIDKSSRLSLATGTYTVGDADLISTTEDDMDLLKIMKIPTRLCTLKWSSSSNAEVAIIKIPTCPNLYNTRTFNDKTNPKVTIMVPTLLGYITRGFKYWRGSLRYKIQLIASQMHSGRLLIAFAPGMTDVNFSGATYTNTYVIDLQGYKIQLIASQMHSGRLLIAFAPGMTDVNFSGATYTNTYVIDLQERHEVEFEVPFMAERPWLRCDRMRKLDSTGTTESEHSNWENTGYLFIYILNRLSKPDSVSAEIDINVLVSAGEDFEVAVPADFVAFQGIGDVVEAAPVAQALVGQQDVTSRTDEGIVSLTKGGGRLSSVAASTMSENAMNLKTLLRRYYKVYSNKMVLSDKDHEYSLSFANSPVLSGVNKCFDEKEGFQTRTHLAHFSELFTFWRGSLRYKLVWTTDRSQSLPSLTVRVFHVPGSFVYGRFTPAAVGEDARAMFDACEAYGVLIGEARIQSSLEFEIPFYTPYTQLRTIQGATPDAKSCTGLVVILIDTPRDQGELAINMNLYQSAGDDFALNYLRAAPKVQFVRDAEEARDMSDAANFLYKITGSVLYPGICPKSAAPPRVEPGVEEEEEEPVAQGLADHIPILGEHLRATRQITQTTEAAGRACDTANHIMQQAAVRLGLSSSEEDDDEENGTPTLVETVSKTAASLSDPLISIFTTLSEYITGLPAALGIECKYDMYDVAIDVSRLVTAFKSYQDNNIIVKTMAVVSIVSTLFGAITTVAKNALYRFATSVIGNLYGSKKGNELPTAESELFDFVAPLGATLSVAIGLLGFKSIPGDKETLDVVKSVSEKLRLFNFSSLALNNVKALWLQLKEVFEWCTERVVGMWSAEYLAQMKLYKEFEKVEEWAAFLDELDTENYEDRIHYDPEFKRRVYRAVDLGKKYNMLLCQGKFGREATVVREYCRKALEICTKCDKSKNTLPFRKDPFCISMYGATGIGKSSVITELGYTLMDQLDYPQHNRWCSINCSDKFFNENYTQQTAVYFDDFSQFTTEEQYKQFFNLKSNTAYPLSMAFKKGEYFNSDFIFMTTNTSHPSPNCLTCIPALWRRRDVLIEADFTEECREAGMKGEFVMKEDHSHARYRLINPRKENEVLEDWMDYPALVAELMVRAHIHHQRQENKLRKDLARAGYIIPRAEAGKKRRVCIEACKNCPSLMLFDPRIWEHVEYDEEKELFKMKNDTPDDVMTLYTEMQQSFEAIGLPVDEFQTRMRQNSYLVKEKTSLITKVRSSLSALKDAVMKVWSGVCSVIPAVKWLGRCAFSVAIAVFVWKTVGSMLFTAVHTCACAALRAFGYRCGLCGKWPKLANSSKKEFLLKEWSSLYADMPYEDGYVTSPDEEWTIRAIQTGERKIAKVWVGTQQKAEGGPYSDVTKGSRVAPIMANAGRMPVAHVQDKAVEDLINHRIIRSNYRVRFEGNAKCPPLSMQGLAFGGQSLLVPSHFFMFMNEGDYWEVFHNGAWLPVEYNESSAHKLEGKDAIVYDMPPNFHRHKSIVNHFISEKELGYVKKFPATMVVTDQQIRTILREADVARVEEIAYKYDVAGYEHIIKIQNAWKYRMQTNPGDCGAPLLAHCTTLTGRILGFHVCGNGINGWATLITREMLQKYLTSTEGSCLPPAQAKLGNLVPQGHFGRIGQSEQVFFQSDATQIIQTAIHGEISPPVTFPSVLSRNDQRLEKRVNPLQVGIGKYGQALKPFPLKHREQVNDYLRSELSTYTRLRRPQLLTELEMVKGIPDFPDAFEPLPMNTSPGWPYVNTRPRGEAGKAYLFDIEGQMKDSELMRRYAEREERARRGERVESVWVDCLKDERRPWSKIVSGSTRVFAIGPVDFSLLCRRYCQDFVEAIKASRAFSHCKLGIDPQSMEWTELYNYLSSFSDCIVAGDFTRFDGTVHAELIEDYFDDVDHFYKEFGEWKPEDRKVRRTISDETINTIQLAKNEFYMTHGGNPSGNPQTTPLNSRTNWRYMALSWLGIAAGRELWGLCNMTAFENNVRIACYGDDNLLAIKREVIEWFNQESISEYLEQYGIIYTNESKDGITKWKKLSECTFLKNGFQDHESLHGIKVPIMKESTLLELLNWTRIAPDQDELLEDNCTDCLRFAYFRGEKYFNELRTKIQDALNKHEKNFRLKTYLELHYWFLGVIGMVETKSFKPQGHGSFSTKLN</sequence>
<keyword evidence="6" id="KW-0597">Phosphoprotein</keyword>
<evidence type="ECO:0000259" key="23">
    <source>
        <dbReference type="PROSITE" id="PS51874"/>
    </source>
</evidence>
<dbReference type="GO" id="GO:0005198">
    <property type="term" value="F:structural molecule activity"/>
    <property type="evidence" value="ECO:0007669"/>
    <property type="project" value="InterPro"/>
</dbReference>
<evidence type="ECO:0000256" key="10">
    <source>
        <dbReference type="ARBA" id="ARBA00022695"/>
    </source>
</evidence>
<dbReference type="Gene3D" id="2.40.10.10">
    <property type="entry name" value="Trypsin-like serine proteases"/>
    <property type="match status" value="1"/>
</dbReference>
<evidence type="ECO:0000256" key="3">
    <source>
        <dbReference type="ARBA" id="ARBA00004551"/>
    </source>
</evidence>
<evidence type="ECO:0000256" key="5">
    <source>
        <dbReference type="ARBA" id="ARBA00022520"/>
    </source>
</evidence>
<evidence type="ECO:0000256" key="13">
    <source>
        <dbReference type="ARBA" id="ARBA00022806"/>
    </source>
</evidence>
<evidence type="ECO:0000256" key="14">
    <source>
        <dbReference type="ARBA" id="ARBA00022807"/>
    </source>
</evidence>
<dbReference type="Pfam" id="PF00073">
    <property type="entry name" value="Rhv"/>
    <property type="match status" value="2"/>
</dbReference>
<dbReference type="InterPro" id="IPR001676">
    <property type="entry name" value="Picornavirus_capsid"/>
</dbReference>
<dbReference type="SUPFAM" id="SSF88633">
    <property type="entry name" value="Positive stranded ssRNA viruses"/>
    <property type="match status" value="3"/>
</dbReference>
<organism evidence="24">
    <name type="scientific">Riboviria sp</name>
    <dbReference type="NCBI Taxonomy" id="2585031"/>
    <lineage>
        <taxon>Viruses</taxon>
        <taxon>Riboviria</taxon>
    </lineage>
</organism>
<feature type="domain" description="SF3 helicase" evidence="22">
    <location>
        <begin position="1671"/>
        <end position="1832"/>
    </location>
</feature>
<dbReference type="InterPro" id="IPR000199">
    <property type="entry name" value="Peptidase_C3A/C3B_picornavir"/>
</dbReference>
<dbReference type="Pfam" id="PF00910">
    <property type="entry name" value="RNA_helicase"/>
    <property type="match status" value="1"/>
</dbReference>
<dbReference type="GO" id="GO:0033644">
    <property type="term" value="C:host cell membrane"/>
    <property type="evidence" value="ECO:0007669"/>
    <property type="project" value="UniProtKB-SubCell"/>
</dbReference>
<dbReference type="InterPro" id="IPR014872">
    <property type="entry name" value="Dicistrovirus_capsid-polyPr_C"/>
</dbReference>
<evidence type="ECO:0000259" key="22">
    <source>
        <dbReference type="PROSITE" id="PS51218"/>
    </source>
</evidence>
<evidence type="ECO:0000256" key="6">
    <source>
        <dbReference type="ARBA" id="ARBA00022553"/>
    </source>
</evidence>
<keyword evidence="11" id="KW-0547">Nucleotide-binding</keyword>
<evidence type="ECO:0000256" key="4">
    <source>
        <dbReference type="ARBA" id="ARBA00020107"/>
    </source>
</evidence>
<evidence type="ECO:0000256" key="12">
    <source>
        <dbReference type="ARBA" id="ARBA00022801"/>
    </source>
</evidence>
<dbReference type="GO" id="GO:0003724">
    <property type="term" value="F:RNA helicase activity"/>
    <property type="evidence" value="ECO:0007669"/>
    <property type="project" value="InterPro"/>
</dbReference>
<reference evidence="24" key="1">
    <citation type="submission" date="2020-01" db="EMBL/GenBank/DDBJ databases">
        <title>Viral genomes from wild and zoo birds in China.</title>
        <authorList>
            <person name="He M.Y."/>
            <person name="Shan L.T."/>
            <person name="Zhang W."/>
            <person name="Yang X.S."/>
        </authorList>
    </citation>
    <scope>NUCLEOTIDE SEQUENCE</scope>
    <source>
        <strain evidence="24">War203pic1</strain>
    </source>
</reference>
<dbReference type="Pfam" id="PF00680">
    <property type="entry name" value="RdRP_1"/>
    <property type="match status" value="1"/>
</dbReference>
<dbReference type="GO" id="GO:0003723">
    <property type="term" value="F:RNA binding"/>
    <property type="evidence" value="ECO:0007669"/>
    <property type="project" value="InterPro"/>
</dbReference>
<feature type="domain" description="Peptidase C3" evidence="23">
    <location>
        <begin position="2156"/>
        <end position="2362"/>
    </location>
</feature>
<dbReference type="Gene3D" id="1.20.960.20">
    <property type="match status" value="1"/>
</dbReference>
<keyword evidence="5" id="KW-0191">Covalent protein-RNA linkage</keyword>
<evidence type="ECO:0000256" key="20">
    <source>
        <dbReference type="ARBA" id="ARBA00023200"/>
    </source>
</evidence>
<keyword evidence="7" id="KW-0167">Capsid protein</keyword>
<comment type="subcellular location">
    <subcellularLocation>
        <location evidence="1">Host cytoplasm</location>
    </subcellularLocation>
    <subcellularLocation>
        <location evidence="3">Host membrane</location>
    </subcellularLocation>
    <subcellularLocation>
        <location evidence="2">Virion</location>
    </subcellularLocation>
</comment>
<dbReference type="Gene3D" id="2.60.120.20">
    <property type="match status" value="4"/>
</dbReference>
<keyword evidence="12" id="KW-0378">Hydrolase</keyword>
<dbReference type="GO" id="GO:0005524">
    <property type="term" value="F:ATP binding"/>
    <property type="evidence" value="ECO:0007669"/>
    <property type="project" value="UniProtKB-KW"/>
</dbReference>
<dbReference type="GO" id="GO:0019028">
    <property type="term" value="C:viral capsid"/>
    <property type="evidence" value="ECO:0007669"/>
    <property type="project" value="UniProtKB-KW"/>
</dbReference>
<evidence type="ECO:0000256" key="19">
    <source>
        <dbReference type="ARBA" id="ARBA00023136"/>
    </source>
</evidence>
<evidence type="ECO:0000256" key="2">
    <source>
        <dbReference type="ARBA" id="ARBA00004328"/>
    </source>
</evidence>
<proteinExistence type="predicted"/>
<dbReference type="PRINTS" id="PR00918">
    <property type="entry name" value="CALICVIRUSNS"/>
</dbReference>
<keyword evidence="13" id="KW-0347">Helicase</keyword>
<keyword evidence="8" id="KW-0645">Protease</keyword>
<dbReference type="InterPro" id="IPR033703">
    <property type="entry name" value="Rhv-like"/>
</dbReference>
<dbReference type="GO" id="GO:0039694">
    <property type="term" value="P:viral RNA genome replication"/>
    <property type="evidence" value="ECO:0007669"/>
    <property type="project" value="InterPro"/>
</dbReference>
<dbReference type="Gene3D" id="3.30.70.270">
    <property type="match status" value="1"/>
</dbReference>
<name>A0A6M9Z7L3_9VIRU</name>
<evidence type="ECO:0000259" key="21">
    <source>
        <dbReference type="PROSITE" id="PS50507"/>
    </source>
</evidence>
<dbReference type="GO" id="GO:0004197">
    <property type="term" value="F:cysteine-type endopeptidase activity"/>
    <property type="evidence" value="ECO:0007669"/>
    <property type="project" value="InterPro"/>
</dbReference>
<dbReference type="EMBL" id="MT138413">
    <property type="protein sequence ID" value="QKN89030.1"/>
    <property type="molecule type" value="Genomic_RNA"/>
</dbReference>
<accession>A0A6M9Z7L3</accession>
<dbReference type="GO" id="GO:0003968">
    <property type="term" value="F:RNA-directed RNA polymerase activity"/>
    <property type="evidence" value="ECO:0007669"/>
    <property type="project" value="InterPro"/>
</dbReference>
<dbReference type="InterPro" id="IPR000605">
    <property type="entry name" value="Helicase_SF3_ssDNA/RNA_vir"/>
</dbReference>
<dbReference type="InterPro" id="IPR043504">
    <property type="entry name" value="Peptidase_S1_PA_chymotrypsin"/>
</dbReference>
<dbReference type="InterPro" id="IPR009003">
    <property type="entry name" value="Peptidase_S1_PA"/>
</dbReference>
<dbReference type="InterPro" id="IPR007094">
    <property type="entry name" value="RNA-dir_pol_PSvirus"/>
</dbReference>
<evidence type="ECO:0000256" key="11">
    <source>
        <dbReference type="ARBA" id="ARBA00022741"/>
    </source>
</evidence>
<dbReference type="SUPFAM" id="SSF56672">
    <property type="entry name" value="DNA/RNA polymerases"/>
    <property type="match status" value="1"/>
</dbReference>
<keyword evidence="16" id="KW-0946">Virion</keyword>
<dbReference type="SUPFAM" id="SSF50494">
    <property type="entry name" value="Trypsin-like serine proteases"/>
    <property type="match status" value="1"/>
</dbReference>
<dbReference type="InterPro" id="IPR043502">
    <property type="entry name" value="DNA/RNA_pol_sf"/>
</dbReference>
<evidence type="ECO:0000256" key="15">
    <source>
        <dbReference type="ARBA" id="ARBA00022840"/>
    </source>
</evidence>
<dbReference type="InterPro" id="IPR029053">
    <property type="entry name" value="Viral_coat"/>
</dbReference>
<dbReference type="Pfam" id="PF08762">
    <property type="entry name" value="CRPV_capsid"/>
    <property type="match status" value="1"/>
</dbReference>
<dbReference type="CDD" id="cd00205">
    <property type="entry name" value="rhv_like"/>
    <property type="match status" value="2"/>
</dbReference>
<dbReference type="GO" id="GO:0006351">
    <property type="term" value="P:DNA-templated transcription"/>
    <property type="evidence" value="ECO:0007669"/>
    <property type="project" value="InterPro"/>
</dbReference>
<evidence type="ECO:0000256" key="1">
    <source>
        <dbReference type="ARBA" id="ARBA00004192"/>
    </source>
</evidence>
<dbReference type="PROSITE" id="PS50507">
    <property type="entry name" value="RDRP_SSRNA_POS"/>
    <property type="match status" value="1"/>
</dbReference>
<evidence type="ECO:0000256" key="7">
    <source>
        <dbReference type="ARBA" id="ARBA00022561"/>
    </source>
</evidence>
<feature type="domain" description="RdRp catalytic" evidence="21">
    <location>
        <begin position="2635"/>
        <end position="2770"/>
    </location>
</feature>
<keyword evidence="10" id="KW-0548">Nucleotidyltransferase</keyword>
<keyword evidence="19" id="KW-0472">Membrane</keyword>
<dbReference type="InterPro" id="IPR004004">
    <property type="entry name" value="Helic/Pol/Pept_Calicivir-typ"/>
</dbReference>
<dbReference type="InterPro" id="IPR044067">
    <property type="entry name" value="PCV_3C_PRO"/>
</dbReference>
<keyword evidence="14" id="KW-0788">Thiol protease</keyword>
<dbReference type="PROSITE" id="PS51874">
    <property type="entry name" value="PCV_3C_PRO"/>
    <property type="match status" value="1"/>
</dbReference>
<dbReference type="GO" id="GO:0006508">
    <property type="term" value="P:proteolysis"/>
    <property type="evidence" value="ECO:0007669"/>
    <property type="project" value="UniProtKB-KW"/>
</dbReference>
<dbReference type="InterPro" id="IPR043128">
    <property type="entry name" value="Rev_trsase/Diguanyl_cyclase"/>
</dbReference>
<evidence type="ECO:0000256" key="17">
    <source>
        <dbReference type="ARBA" id="ARBA00022870"/>
    </source>
</evidence>
<dbReference type="PROSITE" id="PS51218">
    <property type="entry name" value="SF3_HELICASE_2"/>
    <property type="match status" value="1"/>
</dbReference>
<dbReference type="Pfam" id="PF00548">
    <property type="entry name" value="Peptidase_C3"/>
    <property type="match status" value="1"/>
</dbReference>
<dbReference type="CDD" id="cd23169">
    <property type="entry name" value="ps-ssRNAv-Picornavirales"/>
    <property type="match status" value="1"/>
</dbReference>
<keyword evidence="9" id="KW-0808">Transferase</keyword>
<evidence type="ECO:0000256" key="8">
    <source>
        <dbReference type="ARBA" id="ARBA00022670"/>
    </source>
</evidence>
<keyword evidence="18" id="KW-0693">Viral RNA replication</keyword>
<keyword evidence="20" id="KW-1035">Host cytoplasm</keyword>
<evidence type="ECO:0000313" key="24">
    <source>
        <dbReference type="EMBL" id="QKN89030.1"/>
    </source>
</evidence>
<dbReference type="InterPro" id="IPR014759">
    <property type="entry name" value="Helicase_SF3_ssRNA_vir"/>
</dbReference>
<evidence type="ECO:0000256" key="9">
    <source>
        <dbReference type="ARBA" id="ARBA00022679"/>
    </source>
</evidence>
<keyword evidence="17" id="KW-1043">Host membrane</keyword>
<dbReference type="InterPro" id="IPR001205">
    <property type="entry name" value="RNA-dir_pol_C"/>
</dbReference>